<dbReference type="GO" id="GO:0016579">
    <property type="term" value="P:protein deubiquitination"/>
    <property type="evidence" value="ECO:0007669"/>
    <property type="project" value="InterPro"/>
</dbReference>
<feature type="compositionally biased region" description="Polar residues" evidence="1">
    <location>
        <begin position="385"/>
        <end position="399"/>
    </location>
</feature>
<gene>
    <name evidence="3" type="ORF">SNE40_010097</name>
</gene>
<feature type="region of interest" description="Disordered" evidence="1">
    <location>
        <begin position="15"/>
        <end position="49"/>
    </location>
</feature>
<dbReference type="InterPro" id="IPR028889">
    <property type="entry name" value="USP"/>
</dbReference>
<feature type="domain" description="USP" evidence="2">
    <location>
        <begin position="89"/>
        <end position="917"/>
    </location>
</feature>
<dbReference type="InterPro" id="IPR050164">
    <property type="entry name" value="Peptidase_C19"/>
</dbReference>
<feature type="region of interest" description="Disordered" evidence="1">
    <location>
        <begin position="649"/>
        <end position="669"/>
    </location>
</feature>
<dbReference type="GO" id="GO:0005829">
    <property type="term" value="C:cytosol"/>
    <property type="evidence" value="ECO:0007669"/>
    <property type="project" value="TreeGrafter"/>
</dbReference>
<proteinExistence type="predicted"/>
<feature type="compositionally biased region" description="Polar residues" evidence="1">
    <location>
        <begin position="606"/>
        <end position="618"/>
    </location>
</feature>
<dbReference type="GO" id="GO:0005634">
    <property type="term" value="C:nucleus"/>
    <property type="evidence" value="ECO:0007669"/>
    <property type="project" value="TreeGrafter"/>
</dbReference>
<evidence type="ECO:0000256" key="1">
    <source>
        <dbReference type="SAM" id="MobiDB-lite"/>
    </source>
</evidence>
<name>A0AAN8JUJ9_PATCE</name>
<feature type="region of interest" description="Disordered" evidence="1">
    <location>
        <begin position="343"/>
        <end position="372"/>
    </location>
</feature>
<dbReference type="SUPFAM" id="SSF54001">
    <property type="entry name" value="Cysteine proteinases"/>
    <property type="match status" value="1"/>
</dbReference>
<dbReference type="InterPro" id="IPR018200">
    <property type="entry name" value="USP_CS"/>
</dbReference>
<keyword evidence="4" id="KW-1185">Reference proteome</keyword>
<dbReference type="GO" id="GO:0004843">
    <property type="term" value="F:cysteine-type deubiquitinase activity"/>
    <property type="evidence" value="ECO:0007669"/>
    <property type="project" value="InterPro"/>
</dbReference>
<dbReference type="PANTHER" id="PTHR24006:SF905">
    <property type="entry name" value="UBIQUITIN CARBOXYL-TERMINAL HYDROLASE 1"/>
    <property type="match status" value="1"/>
</dbReference>
<evidence type="ECO:0000259" key="2">
    <source>
        <dbReference type="PROSITE" id="PS50235"/>
    </source>
</evidence>
<evidence type="ECO:0000313" key="4">
    <source>
        <dbReference type="Proteomes" id="UP001347796"/>
    </source>
</evidence>
<dbReference type="PROSITE" id="PS00973">
    <property type="entry name" value="USP_2"/>
    <property type="match status" value="1"/>
</dbReference>
<feature type="compositionally biased region" description="Polar residues" evidence="1">
    <location>
        <begin position="586"/>
        <end position="598"/>
    </location>
</feature>
<feature type="compositionally biased region" description="Polar residues" evidence="1">
    <location>
        <begin position="351"/>
        <end position="368"/>
    </location>
</feature>
<organism evidence="3 4">
    <name type="scientific">Patella caerulea</name>
    <name type="common">Rayed Mediterranean limpet</name>
    <dbReference type="NCBI Taxonomy" id="87958"/>
    <lineage>
        <taxon>Eukaryota</taxon>
        <taxon>Metazoa</taxon>
        <taxon>Spiralia</taxon>
        <taxon>Lophotrochozoa</taxon>
        <taxon>Mollusca</taxon>
        <taxon>Gastropoda</taxon>
        <taxon>Patellogastropoda</taxon>
        <taxon>Patelloidea</taxon>
        <taxon>Patellidae</taxon>
        <taxon>Patella</taxon>
    </lineage>
</organism>
<feature type="region of interest" description="Disordered" evidence="1">
    <location>
        <begin position="705"/>
        <end position="728"/>
    </location>
</feature>
<feature type="compositionally biased region" description="Basic residues" evidence="1">
    <location>
        <begin position="15"/>
        <end position="24"/>
    </location>
</feature>
<feature type="compositionally biased region" description="Polar residues" evidence="1">
    <location>
        <begin position="541"/>
        <end position="552"/>
    </location>
</feature>
<dbReference type="PANTHER" id="PTHR24006">
    <property type="entry name" value="UBIQUITIN CARBOXYL-TERMINAL HYDROLASE"/>
    <property type="match status" value="1"/>
</dbReference>
<reference evidence="3 4" key="1">
    <citation type="submission" date="2024-01" db="EMBL/GenBank/DDBJ databases">
        <title>The genome of the rayed Mediterranean limpet Patella caerulea (Linnaeus, 1758).</title>
        <authorList>
            <person name="Anh-Thu Weber A."/>
            <person name="Halstead-Nussloch G."/>
        </authorList>
    </citation>
    <scope>NUCLEOTIDE SEQUENCE [LARGE SCALE GENOMIC DNA]</scope>
    <source>
        <strain evidence="3">AATW-2023a</strain>
        <tissue evidence="3">Whole specimen</tissue>
    </source>
</reference>
<evidence type="ECO:0000313" key="3">
    <source>
        <dbReference type="EMBL" id="KAK6182394.1"/>
    </source>
</evidence>
<feature type="compositionally biased region" description="Acidic residues" evidence="1">
    <location>
        <begin position="715"/>
        <end position="728"/>
    </location>
</feature>
<dbReference type="Gene3D" id="3.90.70.10">
    <property type="entry name" value="Cysteine proteinases"/>
    <property type="match status" value="2"/>
</dbReference>
<dbReference type="InterPro" id="IPR001394">
    <property type="entry name" value="Peptidase_C19_UCH"/>
</dbReference>
<dbReference type="Proteomes" id="UP001347796">
    <property type="component" value="Unassembled WGS sequence"/>
</dbReference>
<protein>
    <recommendedName>
        <fullName evidence="2">USP domain-containing protein</fullName>
    </recommendedName>
</protein>
<dbReference type="PROSITE" id="PS50235">
    <property type="entry name" value="USP_3"/>
    <property type="match status" value="1"/>
</dbReference>
<feature type="region of interest" description="Disordered" evidence="1">
    <location>
        <begin position="535"/>
        <end position="623"/>
    </location>
</feature>
<dbReference type="InterPro" id="IPR038765">
    <property type="entry name" value="Papain-like_cys_pep_sf"/>
</dbReference>
<dbReference type="Pfam" id="PF00443">
    <property type="entry name" value="UCH"/>
    <property type="match status" value="2"/>
</dbReference>
<sequence length="921" mass="103793">MVVAYEDKLAPVKKRPRLSLKSNRKNTPAPGCVPSTADEANKCPYDEPKQQSINEEECNGIGDIDEEVQQEVSSESCVPVEESLVPPVASLVNLGNTCFLNSVLQVLRYTPRFMTCLVDLFKNIVVVEKAGKEKLLKEGPPDEESETSEDGKLSMELVKCLYQLYKDMERHEDRYSEMASADVSSMAVKPNKILDIIREFNPMFEGNFQHDAQELLRCLLCYLADAEKAWSKNHEEVKAYIPVAKPQPKMNHIMKQFLAASEKPKIKSEPKTSNKDLLDEIHTTVDVKTENCDVKPLQEGNLIKKTNGSMPDVELKTDGAVELVRRRGRPSKKKRKIEIPTSTKEPFRNPSLKSVSNQPGIATMFSKSDQPRRRLGMQRVVVHPNTSPTQLPQTNLTDINNNEDLNHDHNNNENALPSRNILRSRSSESLPSLSKSYLLSPINRRCKTKQLQLKLKKCDSVCNSPLKSVNASDAMKEMNNLSPVANCRIQVNGKDLTGSLTPSSAKRKMCFNDDEEKQIDSITNAISETFSLKPHPKTIELSPSTSKTNGHFSKSPLPVRQSPRNRCNATEEITPIKLSPCERARSQSPKISSVSPRRQSPRLNKKLQNSVSPSTSSVLYMKPSPGMSSLAKRKVNFSENSTSCANKMSMRPCVSPLRSPKKSPGKEKGSNCDFVEQLFQGTMMLKTKCMECEFAKERQEDFQDVSVPLRREKEDVDSDEDETDKDGVDDSCLSKLMSAFSEVERLREDNKYFCENCFRYVEAERSLHYEVLPDVLTLHLKRFSASDGLFGNLCKINDHISIPVTLPCLQYQCPRSCRKANHMYSLYGIVTHAGTTITSGHYLSYVKVKSNDEGNIKMCSDGPNAHLMDDSTKHSVGWYECDDEAIRIFSDEEFREKLIGKEASLMGTPYVLFYQRQSMKV</sequence>
<accession>A0AAN8JUJ9</accession>
<comment type="caution">
    <text evidence="3">The sequence shown here is derived from an EMBL/GenBank/DDBJ whole genome shotgun (WGS) entry which is preliminary data.</text>
</comment>
<dbReference type="AlphaFoldDB" id="A0AAN8JUJ9"/>
<feature type="region of interest" description="Disordered" evidence="1">
    <location>
        <begin position="385"/>
        <end position="416"/>
    </location>
</feature>
<dbReference type="EMBL" id="JAZGQO010000007">
    <property type="protein sequence ID" value="KAK6182394.1"/>
    <property type="molecule type" value="Genomic_DNA"/>
</dbReference>
<feature type="compositionally biased region" description="Basic and acidic residues" evidence="1">
    <location>
        <begin position="39"/>
        <end position="49"/>
    </location>
</feature>